<evidence type="ECO:0000256" key="1">
    <source>
        <dbReference type="SAM" id="MobiDB-lite"/>
    </source>
</evidence>
<evidence type="ECO:0000313" key="4">
    <source>
        <dbReference type="Proteomes" id="UP001152607"/>
    </source>
</evidence>
<feature type="compositionally biased region" description="Basic and acidic residues" evidence="1">
    <location>
        <begin position="121"/>
        <end position="131"/>
    </location>
</feature>
<reference evidence="3" key="1">
    <citation type="submission" date="2023-01" db="EMBL/GenBank/DDBJ databases">
        <authorList>
            <person name="Van Ghelder C."/>
            <person name="Rancurel C."/>
        </authorList>
    </citation>
    <scope>NUCLEOTIDE SEQUENCE</scope>
    <source>
        <strain evidence="3">CNCM I-4278</strain>
    </source>
</reference>
<evidence type="ECO:0000256" key="2">
    <source>
        <dbReference type="SAM" id="Phobius"/>
    </source>
</evidence>
<accession>A0A9W4U928</accession>
<feature type="region of interest" description="Disordered" evidence="1">
    <location>
        <begin position="121"/>
        <end position="141"/>
    </location>
</feature>
<comment type="caution">
    <text evidence="3">The sequence shown here is derived from an EMBL/GenBank/DDBJ whole genome shotgun (WGS) entry which is preliminary data.</text>
</comment>
<evidence type="ECO:0008006" key="5">
    <source>
        <dbReference type="Google" id="ProtNLM"/>
    </source>
</evidence>
<dbReference type="AlphaFoldDB" id="A0A9W4U928"/>
<name>A0A9W4U928_9PLEO</name>
<protein>
    <recommendedName>
        <fullName evidence="5">DUF3176 domain containing protein</fullName>
    </recommendedName>
</protein>
<keyword evidence="2" id="KW-0472">Membrane</keyword>
<gene>
    <name evidence="3" type="ORF">PDIGIT_LOCUS3685</name>
</gene>
<keyword evidence="2" id="KW-0812">Transmembrane</keyword>
<keyword evidence="4" id="KW-1185">Reference proteome</keyword>
<organism evidence="3 4">
    <name type="scientific">Periconia digitata</name>
    <dbReference type="NCBI Taxonomy" id="1303443"/>
    <lineage>
        <taxon>Eukaryota</taxon>
        <taxon>Fungi</taxon>
        <taxon>Dikarya</taxon>
        <taxon>Ascomycota</taxon>
        <taxon>Pezizomycotina</taxon>
        <taxon>Dothideomycetes</taxon>
        <taxon>Pleosporomycetidae</taxon>
        <taxon>Pleosporales</taxon>
        <taxon>Massarineae</taxon>
        <taxon>Periconiaceae</taxon>
        <taxon>Periconia</taxon>
    </lineage>
</organism>
<keyword evidence="2" id="KW-1133">Transmembrane helix</keyword>
<dbReference type="Pfam" id="PF11374">
    <property type="entry name" value="DUF3176"/>
    <property type="match status" value="1"/>
</dbReference>
<feature type="transmembrane region" description="Helical" evidence="2">
    <location>
        <begin position="236"/>
        <end position="257"/>
    </location>
</feature>
<dbReference type="PANTHER" id="PTHR35394">
    <property type="entry name" value="DUF3176 DOMAIN-CONTAINING PROTEIN"/>
    <property type="match status" value="1"/>
</dbReference>
<dbReference type="EMBL" id="CAOQHR010000002">
    <property type="protein sequence ID" value="CAI6323300.1"/>
    <property type="molecule type" value="Genomic_DNA"/>
</dbReference>
<dbReference type="Proteomes" id="UP001152607">
    <property type="component" value="Unassembled WGS sequence"/>
</dbReference>
<feature type="transmembrane region" description="Helical" evidence="2">
    <location>
        <begin position="701"/>
        <end position="721"/>
    </location>
</feature>
<proteinExistence type="predicted"/>
<evidence type="ECO:0000313" key="3">
    <source>
        <dbReference type="EMBL" id="CAI6323300.1"/>
    </source>
</evidence>
<dbReference type="OrthoDB" id="5242705at2759"/>
<dbReference type="InterPro" id="IPR021514">
    <property type="entry name" value="DUF3176"/>
</dbReference>
<feature type="transmembrane region" description="Helical" evidence="2">
    <location>
        <begin position="205"/>
        <end position="224"/>
    </location>
</feature>
<dbReference type="PANTHER" id="PTHR35394:SF5">
    <property type="entry name" value="DUF3176 DOMAIN-CONTAINING PROTEIN"/>
    <property type="match status" value="1"/>
</dbReference>
<sequence>MAKAQKPQQWPPYPHIPIYLETTDDIGTARSYRSISPILSGPGRFAQKQSSIHYLAAASTQFTNVSTNVSPVSPATQFTNISPIWPIPEPHLPPPPEVTLQPSQRVALRFFPTARPRIQLEKPLPPKKDCGSAKVPNSGEAEGLGIRAAPTETVRHSFPSVSNLSISPVDDNAEPPENLAQRIERKLWRYSSSGNVIKRWLLEIISWWVSAICMAIIVGTLIRYREQKPPRWISGLTLNTFIAVLSKISGAALILPISEGLGQLKWSWFRGDSKRMWDFEIFDNASRGPWGSFLLLIRTKGKALAALGALVTLCCLALDPFFQQVVDFPERWTLQTVSSIPRVVRYEPKFGIEYRNSLELGRQDLDVRAVAEKFFYDNGTQPMLLGNGTRPEIPLSCPTSNCTYPEYDSLAVCSQCADVSDMLSFKCLNTTVDWIGNLTGGASAVFPNGTMCGYFLNNTMMSGYSLDVGKPWANETLLMRSLPLINLSTKEPMYGNGSINFKDIRNPVMDIIVVRAKDGTVDSVRRNERPLAHECVISWCVQTMKSSYAYGAYEETVVRTVHNNSQGPFPWRSETTAIGTAMYYLEDPLIDPAAKGYNSTDVFGVPNIAHRYTVAIFDDIFPSWITVANSSSTPLMRFKNYLSLVSTRTLEFDPWLTNDMSNHFGRLASAMTNAIRSSSSKVLIYGDAYDKESYVAVRWEWLSLPLGLLLLTAIFLVATIVKTTKEKDEVGVWKTSAIATLLYGLPDDMQRKINASDGEGTPRAKAKHLKVKLLPKKGWRASGNLFSPITPKTGRTEPPPGWV</sequence>